<dbReference type="InterPro" id="IPR036093">
    <property type="entry name" value="NAC_dom_sf"/>
</dbReference>
<dbReference type="Proteomes" id="UP001231189">
    <property type="component" value="Unassembled WGS sequence"/>
</dbReference>
<dbReference type="GO" id="GO:0006355">
    <property type="term" value="P:regulation of DNA-templated transcription"/>
    <property type="evidence" value="ECO:0007669"/>
    <property type="project" value="InterPro"/>
</dbReference>
<dbReference type="SUPFAM" id="SSF101941">
    <property type="entry name" value="NAC domain"/>
    <property type="match status" value="1"/>
</dbReference>
<dbReference type="AlphaFoldDB" id="A0AAD8XAA1"/>
<evidence type="ECO:0000313" key="8">
    <source>
        <dbReference type="EMBL" id="KAK1699259.1"/>
    </source>
</evidence>
<comment type="caution">
    <text evidence="8">The sequence shown here is derived from an EMBL/GenBank/DDBJ whole genome shotgun (WGS) entry which is preliminary data.</text>
</comment>
<dbReference type="GO" id="GO:0003677">
    <property type="term" value="F:DNA binding"/>
    <property type="evidence" value="ECO:0007669"/>
    <property type="project" value="UniProtKB-KW"/>
</dbReference>
<keyword evidence="3" id="KW-0238">DNA-binding</keyword>
<dbReference type="PANTHER" id="PTHR31719:SF243">
    <property type="entry name" value="NAC DOMAIN-CONTAINING PROTEIN"/>
    <property type="match status" value="1"/>
</dbReference>
<proteinExistence type="predicted"/>
<dbReference type="Gene3D" id="2.170.150.80">
    <property type="entry name" value="NAC domain"/>
    <property type="match status" value="1"/>
</dbReference>
<dbReference type="EMBL" id="JAUUTY010000001">
    <property type="protein sequence ID" value="KAK1699259.1"/>
    <property type="molecule type" value="Genomic_DNA"/>
</dbReference>
<evidence type="ECO:0000256" key="1">
    <source>
        <dbReference type="ARBA" id="ARBA00004123"/>
    </source>
</evidence>
<evidence type="ECO:0000256" key="2">
    <source>
        <dbReference type="ARBA" id="ARBA00023015"/>
    </source>
</evidence>
<reference evidence="8" key="1">
    <citation type="submission" date="2023-07" db="EMBL/GenBank/DDBJ databases">
        <title>A chromosome-level genome assembly of Lolium multiflorum.</title>
        <authorList>
            <person name="Chen Y."/>
            <person name="Copetti D."/>
            <person name="Kolliker R."/>
            <person name="Studer B."/>
        </authorList>
    </citation>
    <scope>NUCLEOTIDE SEQUENCE</scope>
    <source>
        <strain evidence="8">02402/16</strain>
        <tissue evidence="8">Leaf</tissue>
    </source>
</reference>
<keyword evidence="5" id="KW-0539">Nucleus</keyword>
<protein>
    <recommendedName>
        <fullName evidence="7">NAC domain-containing protein</fullName>
    </recommendedName>
</protein>
<evidence type="ECO:0000259" key="7">
    <source>
        <dbReference type="PROSITE" id="PS51005"/>
    </source>
</evidence>
<evidence type="ECO:0000313" key="9">
    <source>
        <dbReference type="Proteomes" id="UP001231189"/>
    </source>
</evidence>
<dbReference type="GO" id="GO:0005634">
    <property type="term" value="C:nucleus"/>
    <property type="evidence" value="ECO:0007669"/>
    <property type="project" value="UniProtKB-SubCell"/>
</dbReference>
<organism evidence="8 9">
    <name type="scientific">Lolium multiflorum</name>
    <name type="common">Italian ryegrass</name>
    <name type="synonym">Lolium perenne subsp. multiflorum</name>
    <dbReference type="NCBI Taxonomy" id="4521"/>
    <lineage>
        <taxon>Eukaryota</taxon>
        <taxon>Viridiplantae</taxon>
        <taxon>Streptophyta</taxon>
        <taxon>Embryophyta</taxon>
        <taxon>Tracheophyta</taxon>
        <taxon>Spermatophyta</taxon>
        <taxon>Magnoliopsida</taxon>
        <taxon>Liliopsida</taxon>
        <taxon>Poales</taxon>
        <taxon>Poaceae</taxon>
        <taxon>BOP clade</taxon>
        <taxon>Pooideae</taxon>
        <taxon>Poodae</taxon>
        <taxon>Poeae</taxon>
        <taxon>Poeae Chloroplast Group 2 (Poeae type)</taxon>
        <taxon>Loliodinae</taxon>
        <taxon>Loliinae</taxon>
        <taxon>Lolium</taxon>
    </lineage>
</organism>
<accession>A0AAD8XAA1</accession>
<dbReference type="PANTHER" id="PTHR31719">
    <property type="entry name" value="NAC TRANSCRIPTION FACTOR 56"/>
    <property type="match status" value="1"/>
</dbReference>
<keyword evidence="4" id="KW-0804">Transcription</keyword>
<evidence type="ECO:0000256" key="4">
    <source>
        <dbReference type="ARBA" id="ARBA00023163"/>
    </source>
</evidence>
<name>A0AAD8XAA1_LOLMU</name>
<feature type="region of interest" description="Disordered" evidence="6">
    <location>
        <begin position="164"/>
        <end position="188"/>
    </location>
</feature>
<evidence type="ECO:0000256" key="3">
    <source>
        <dbReference type="ARBA" id="ARBA00023125"/>
    </source>
</evidence>
<comment type="subcellular location">
    <subcellularLocation>
        <location evidence="1">Nucleus</location>
    </subcellularLocation>
</comment>
<evidence type="ECO:0000256" key="6">
    <source>
        <dbReference type="SAM" id="MobiDB-lite"/>
    </source>
</evidence>
<dbReference type="Pfam" id="PF02365">
    <property type="entry name" value="NAM"/>
    <property type="match status" value="1"/>
</dbReference>
<evidence type="ECO:0000256" key="5">
    <source>
        <dbReference type="ARBA" id="ARBA00023242"/>
    </source>
</evidence>
<keyword evidence="9" id="KW-1185">Reference proteome</keyword>
<gene>
    <name evidence="8" type="ORF">QYE76_015956</name>
</gene>
<dbReference type="InterPro" id="IPR003441">
    <property type="entry name" value="NAC-dom"/>
</dbReference>
<sequence>MAPPSLPCGASFSPEDAEMITVYLKRKIAGSPLPAPTAHYIHDADVYAAEPAALVAGLLAASAKNGGGSEEWYFFTSVKAKSSHDTRRCRTVAGGAGTWHSEKGRRDVLHGDEVVGYRQVFTFEPRNGWLMLEYSVVDSEGGGHRGEAIPVICKIYQTCRQSSSKSLMSGSKKRKAAQGERSSSRECSTPRVRRCLQFSSPPAVSDQIAVVASTSGHGQEFLETAEPQEEQEPSVAATATPFLVPFEQEAAESQYSELADCLIQNSGLPLTSYGTTHLHPGQDWATPQVPQGNAAGLSCYDGMNNSVPSYNTAAGIWSFPLSTLSSSGNTLLYPRHDTTSMGNATPVLGCYDVSSMYSWCNRAEWTGHGSNTDPLSSLCI</sequence>
<keyword evidence="2" id="KW-0805">Transcription regulation</keyword>
<feature type="domain" description="NAC" evidence="7">
    <location>
        <begin position="6"/>
        <end position="158"/>
    </location>
</feature>
<dbReference type="PROSITE" id="PS51005">
    <property type="entry name" value="NAC"/>
    <property type="match status" value="1"/>
</dbReference>